<keyword evidence="1" id="KW-0694">RNA-binding</keyword>
<dbReference type="InterPro" id="IPR036986">
    <property type="entry name" value="S4_RNA-bd_sf"/>
</dbReference>
<evidence type="ECO:0000313" key="3">
    <source>
        <dbReference type="Proteomes" id="UP000076976"/>
    </source>
</evidence>
<dbReference type="SUPFAM" id="SSF55174">
    <property type="entry name" value="Alpha-L RNA-binding motif"/>
    <property type="match status" value="1"/>
</dbReference>
<dbReference type="AlphaFoldDB" id="A0A176QDA6"/>
<proteinExistence type="predicted"/>
<sequence length="81" mass="8769">MSTHESVYIRDDVIRLGQLLKLAGLVDDGATAREVISEGRVSVDGEVDTRRGAQIRPGQVVALDGQEVTVVQGEPEIDVPW</sequence>
<dbReference type="RefSeq" id="WP_068273282.1">
    <property type="nucleotide sequence ID" value="NZ_CAJFZZ010000109.1"/>
</dbReference>
<evidence type="ECO:0000313" key="2">
    <source>
        <dbReference type="EMBL" id="OAB87681.1"/>
    </source>
</evidence>
<dbReference type="PROSITE" id="PS50889">
    <property type="entry name" value="S4"/>
    <property type="match status" value="1"/>
</dbReference>
<dbReference type="CDD" id="cd00165">
    <property type="entry name" value="S4"/>
    <property type="match status" value="1"/>
</dbReference>
<dbReference type="Gene3D" id="3.10.290.10">
    <property type="entry name" value="RNA-binding S4 domain"/>
    <property type="match status" value="1"/>
</dbReference>
<accession>A0A176QDA6</accession>
<evidence type="ECO:0000256" key="1">
    <source>
        <dbReference type="PROSITE-ProRule" id="PRU00182"/>
    </source>
</evidence>
<name>A0A176QDA6_9MICO</name>
<dbReference type="Pfam" id="PF13275">
    <property type="entry name" value="S4_2"/>
    <property type="match status" value="1"/>
</dbReference>
<gene>
    <name evidence="2" type="ORF">AWH69_06400</name>
</gene>
<protein>
    <submittedName>
        <fullName evidence="2">RNA-binding protein</fullName>
    </submittedName>
</protein>
<organism evidence="2 3">
    <name type="scientific">Janibacter melonis</name>
    <dbReference type="NCBI Taxonomy" id="262209"/>
    <lineage>
        <taxon>Bacteria</taxon>
        <taxon>Bacillati</taxon>
        <taxon>Actinomycetota</taxon>
        <taxon>Actinomycetes</taxon>
        <taxon>Micrococcales</taxon>
        <taxon>Intrasporangiaceae</taxon>
        <taxon>Janibacter</taxon>
    </lineage>
</organism>
<dbReference type="GO" id="GO:0003723">
    <property type="term" value="F:RNA binding"/>
    <property type="evidence" value="ECO:0007669"/>
    <property type="project" value="UniProtKB-KW"/>
</dbReference>
<comment type="caution">
    <text evidence="2">The sequence shown here is derived from an EMBL/GenBank/DDBJ whole genome shotgun (WGS) entry which is preliminary data.</text>
</comment>
<keyword evidence="3" id="KW-1185">Reference proteome</keyword>
<dbReference type="EMBL" id="LQZG01000002">
    <property type="protein sequence ID" value="OAB87681.1"/>
    <property type="molecule type" value="Genomic_DNA"/>
</dbReference>
<dbReference type="STRING" id="262209.AWH69_06400"/>
<reference evidence="2 3" key="1">
    <citation type="submission" date="2016-01" db="EMBL/GenBank/DDBJ databases">
        <title>Janibacter melonis strain CD11_4 genome sequencing and assembly.</title>
        <authorList>
            <person name="Nair G.R."/>
            <person name="Kaur G."/>
            <person name="Chander A.M."/>
            <person name="Mayilraj S."/>
        </authorList>
    </citation>
    <scope>NUCLEOTIDE SEQUENCE [LARGE SCALE GENOMIC DNA]</scope>
    <source>
        <strain evidence="2 3">CD11-4</strain>
    </source>
</reference>
<dbReference type="Proteomes" id="UP000076976">
    <property type="component" value="Unassembled WGS sequence"/>
</dbReference>